<comment type="caution">
    <text evidence="2">The sequence shown here is derived from an EMBL/GenBank/DDBJ whole genome shotgun (WGS) entry which is preliminary data.</text>
</comment>
<dbReference type="AlphaFoldDB" id="A0A3M2M7B5"/>
<dbReference type="EMBL" id="RFFG01000013">
    <property type="protein sequence ID" value="RMI45527.1"/>
    <property type="molecule type" value="Genomic_DNA"/>
</dbReference>
<proteinExistence type="predicted"/>
<evidence type="ECO:0000313" key="2">
    <source>
        <dbReference type="EMBL" id="RMI45527.1"/>
    </source>
</evidence>
<feature type="compositionally biased region" description="Basic and acidic residues" evidence="1">
    <location>
        <begin position="155"/>
        <end position="174"/>
    </location>
</feature>
<name>A0A3M2M7B5_9ACTN</name>
<dbReference type="Proteomes" id="UP000282674">
    <property type="component" value="Unassembled WGS sequence"/>
</dbReference>
<feature type="region of interest" description="Disordered" evidence="1">
    <location>
        <begin position="134"/>
        <end position="174"/>
    </location>
</feature>
<sequence>MVDRQVEPVAEGAEGAEDAAAPHGRCKVCRRTLPVPARRSDGKGKGGRRRLYCPPPATCKEQAAAERDARLASAIADPLALVVAVAEESAPAMTELAANLNGVLEALGSIERNARQEVLAAREDVAEAGNRVAAAEEQAEAAEERAVQAAAQAARAEERRRAAEDETRSAREQA</sequence>
<protein>
    <submittedName>
        <fullName evidence="2">Uncharacterized protein</fullName>
    </submittedName>
</protein>
<feature type="region of interest" description="Disordered" evidence="1">
    <location>
        <begin position="1"/>
        <end position="23"/>
    </location>
</feature>
<accession>A0A3M2M7B5</accession>
<organism evidence="2 3">
    <name type="scientific">Actinomadura harenae</name>
    <dbReference type="NCBI Taxonomy" id="2483351"/>
    <lineage>
        <taxon>Bacteria</taxon>
        <taxon>Bacillati</taxon>
        <taxon>Actinomycetota</taxon>
        <taxon>Actinomycetes</taxon>
        <taxon>Streptosporangiales</taxon>
        <taxon>Thermomonosporaceae</taxon>
        <taxon>Actinomadura</taxon>
    </lineage>
</organism>
<evidence type="ECO:0000313" key="3">
    <source>
        <dbReference type="Proteomes" id="UP000282674"/>
    </source>
</evidence>
<keyword evidence="3" id="KW-1185">Reference proteome</keyword>
<evidence type="ECO:0000256" key="1">
    <source>
        <dbReference type="SAM" id="MobiDB-lite"/>
    </source>
</evidence>
<feature type="compositionally biased region" description="Low complexity" evidence="1">
    <location>
        <begin position="7"/>
        <end position="22"/>
    </location>
</feature>
<reference evidence="2 3" key="1">
    <citation type="submission" date="2018-10" db="EMBL/GenBank/DDBJ databases">
        <title>Isolation from soil.</title>
        <authorList>
            <person name="Hu J."/>
        </authorList>
    </citation>
    <scope>NUCLEOTIDE SEQUENCE [LARGE SCALE GENOMIC DNA]</scope>
    <source>
        <strain evidence="2 3">NEAU-Ht49</strain>
    </source>
</reference>
<feature type="non-terminal residue" evidence="2">
    <location>
        <position position="174"/>
    </location>
</feature>
<gene>
    <name evidence="2" type="ORF">EBO15_10030</name>
</gene>